<feature type="non-terminal residue" evidence="1">
    <location>
        <position position="1"/>
    </location>
</feature>
<organism evidence="1">
    <name type="scientific">Arion vulgaris</name>
    <dbReference type="NCBI Taxonomy" id="1028688"/>
    <lineage>
        <taxon>Eukaryota</taxon>
        <taxon>Metazoa</taxon>
        <taxon>Spiralia</taxon>
        <taxon>Lophotrochozoa</taxon>
        <taxon>Mollusca</taxon>
        <taxon>Gastropoda</taxon>
        <taxon>Heterobranchia</taxon>
        <taxon>Euthyneura</taxon>
        <taxon>Panpulmonata</taxon>
        <taxon>Eupulmonata</taxon>
        <taxon>Stylommatophora</taxon>
        <taxon>Helicina</taxon>
        <taxon>Arionoidea</taxon>
        <taxon>Arionidae</taxon>
        <taxon>Arion</taxon>
    </lineage>
</organism>
<dbReference type="EMBL" id="HACG01003383">
    <property type="protein sequence ID" value="CEK50248.1"/>
    <property type="molecule type" value="Transcribed_RNA"/>
</dbReference>
<accession>A0A0B6Y290</accession>
<gene>
    <name evidence="1" type="primary">ORF10224</name>
</gene>
<protein>
    <submittedName>
        <fullName evidence="1">Uncharacterized protein</fullName>
    </submittedName>
</protein>
<sequence length="68" mass="7883">KLLDDDDETSAVHLFLKRGPKNHLETKKKVTLSSELSILVTQRCVPVTKLWRMSNMVFRIENCVLMPE</sequence>
<reference evidence="1" key="1">
    <citation type="submission" date="2014-12" db="EMBL/GenBank/DDBJ databases">
        <title>Insight into the proteome of Arion vulgaris.</title>
        <authorList>
            <person name="Aradska J."/>
            <person name="Bulat T."/>
            <person name="Smidak R."/>
            <person name="Sarate P."/>
            <person name="Gangsoo J."/>
            <person name="Sialana F."/>
            <person name="Bilban M."/>
            <person name="Lubec G."/>
        </authorList>
    </citation>
    <scope>NUCLEOTIDE SEQUENCE</scope>
    <source>
        <tissue evidence="1">Skin</tissue>
    </source>
</reference>
<proteinExistence type="predicted"/>
<evidence type="ECO:0000313" key="1">
    <source>
        <dbReference type="EMBL" id="CEK50248.1"/>
    </source>
</evidence>
<name>A0A0B6Y290_9EUPU</name>
<dbReference type="AlphaFoldDB" id="A0A0B6Y290"/>